<reference evidence="2" key="1">
    <citation type="submission" date="2022-03" db="EMBL/GenBank/DDBJ databases">
        <authorList>
            <person name="Sayadi A."/>
        </authorList>
    </citation>
    <scope>NUCLEOTIDE SEQUENCE</scope>
</reference>
<evidence type="ECO:0000313" key="3">
    <source>
        <dbReference type="Proteomes" id="UP001152888"/>
    </source>
</evidence>
<evidence type="ECO:0000256" key="1">
    <source>
        <dbReference type="SAM" id="Phobius"/>
    </source>
</evidence>
<organism evidence="2 3">
    <name type="scientific">Acanthoscelides obtectus</name>
    <name type="common">Bean weevil</name>
    <name type="synonym">Bruchus obtectus</name>
    <dbReference type="NCBI Taxonomy" id="200917"/>
    <lineage>
        <taxon>Eukaryota</taxon>
        <taxon>Metazoa</taxon>
        <taxon>Ecdysozoa</taxon>
        <taxon>Arthropoda</taxon>
        <taxon>Hexapoda</taxon>
        <taxon>Insecta</taxon>
        <taxon>Pterygota</taxon>
        <taxon>Neoptera</taxon>
        <taxon>Endopterygota</taxon>
        <taxon>Coleoptera</taxon>
        <taxon>Polyphaga</taxon>
        <taxon>Cucujiformia</taxon>
        <taxon>Chrysomeloidea</taxon>
        <taxon>Chrysomelidae</taxon>
        <taxon>Bruchinae</taxon>
        <taxon>Bruchini</taxon>
        <taxon>Acanthoscelides</taxon>
    </lineage>
</organism>
<sequence>MSSKHVLFLSRVKAIFIQIFFFGHLFMIVIGFLLTLMDEGISQEHFYDDALCWKLEEAQSLENQARKVSTYSQYDNSCFEIPIDVDCNL</sequence>
<feature type="transmembrane region" description="Helical" evidence="1">
    <location>
        <begin position="15"/>
        <end position="36"/>
    </location>
</feature>
<keyword evidence="1" id="KW-1133">Transmembrane helix</keyword>
<gene>
    <name evidence="2" type="ORF">ACAOBT_LOCUS30633</name>
</gene>
<dbReference type="EMBL" id="CAKOFQ010007858">
    <property type="protein sequence ID" value="CAH2009118.1"/>
    <property type="molecule type" value="Genomic_DNA"/>
</dbReference>
<protein>
    <submittedName>
        <fullName evidence="2">Uncharacterized protein</fullName>
    </submittedName>
</protein>
<dbReference type="OrthoDB" id="10456883at2759"/>
<keyword evidence="3" id="KW-1185">Reference proteome</keyword>
<evidence type="ECO:0000313" key="2">
    <source>
        <dbReference type="EMBL" id="CAH2009118.1"/>
    </source>
</evidence>
<comment type="caution">
    <text evidence="2">The sequence shown here is derived from an EMBL/GenBank/DDBJ whole genome shotgun (WGS) entry which is preliminary data.</text>
</comment>
<keyword evidence="1" id="KW-0812">Transmembrane</keyword>
<name>A0A9P0Q378_ACAOB</name>
<dbReference type="AlphaFoldDB" id="A0A9P0Q378"/>
<dbReference type="Proteomes" id="UP001152888">
    <property type="component" value="Unassembled WGS sequence"/>
</dbReference>
<accession>A0A9P0Q378</accession>
<proteinExistence type="predicted"/>
<keyword evidence="1" id="KW-0472">Membrane</keyword>